<accession>A0A3N0GUG6</accession>
<dbReference type="RefSeq" id="WP_123222358.1">
    <property type="nucleotide sequence ID" value="NZ_RJSF01000019.1"/>
</dbReference>
<keyword evidence="8" id="KW-1185">Reference proteome</keyword>
<dbReference type="InterPro" id="IPR050109">
    <property type="entry name" value="HTH-type_TetR-like_transc_reg"/>
</dbReference>
<evidence type="ECO:0000259" key="6">
    <source>
        <dbReference type="PROSITE" id="PS50977"/>
    </source>
</evidence>
<dbReference type="GO" id="GO:0003700">
    <property type="term" value="F:DNA-binding transcription factor activity"/>
    <property type="evidence" value="ECO:0007669"/>
    <property type="project" value="TreeGrafter"/>
</dbReference>
<dbReference type="PANTHER" id="PTHR30055">
    <property type="entry name" value="HTH-TYPE TRANSCRIPTIONAL REGULATOR RUTR"/>
    <property type="match status" value="1"/>
</dbReference>
<name>A0A3N0GUG6_9ACTN</name>
<feature type="region of interest" description="Disordered" evidence="5">
    <location>
        <begin position="1"/>
        <end position="34"/>
    </location>
</feature>
<dbReference type="PROSITE" id="PS50977">
    <property type="entry name" value="HTH_TETR_2"/>
    <property type="match status" value="1"/>
</dbReference>
<evidence type="ECO:0000256" key="4">
    <source>
        <dbReference type="PROSITE-ProRule" id="PRU00335"/>
    </source>
</evidence>
<dbReference type="SUPFAM" id="SSF46689">
    <property type="entry name" value="Homeodomain-like"/>
    <property type="match status" value="1"/>
</dbReference>
<dbReference type="GO" id="GO:0000976">
    <property type="term" value="F:transcription cis-regulatory region binding"/>
    <property type="evidence" value="ECO:0007669"/>
    <property type="project" value="TreeGrafter"/>
</dbReference>
<dbReference type="PANTHER" id="PTHR30055:SF234">
    <property type="entry name" value="HTH-TYPE TRANSCRIPTIONAL REGULATOR BETI"/>
    <property type="match status" value="1"/>
</dbReference>
<evidence type="ECO:0000256" key="5">
    <source>
        <dbReference type="SAM" id="MobiDB-lite"/>
    </source>
</evidence>
<organism evidence="7 8">
    <name type="scientific">Nocardioides pocheonensis</name>
    <dbReference type="NCBI Taxonomy" id="661485"/>
    <lineage>
        <taxon>Bacteria</taxon>
        <taxon>Bacillati</taxon>
        <taxon>Actinomycetota</taxon>
        <taxon>Actinomycetes</taxon>
        <taxon>Propionibacteriales</taxon>
        <taxon>Nocardioidaceae</taxon>
        <taxon>Nocardioides</taxon>
    </lineage>
</organism>
<dbReference type="AlphaFoldDB" id="A0A3N0GUG6"/>
<dbReference type="Gene3D" id="1.10.10.60">
    <property type="entry name" value="Homeodomain-like"/>
    <property type="match status" value="1"/>
</dbReference>
<protein>
    <submittedName>
        <fullName evidence="7">TetR/AcrR family transcriptional regulator</fullName>
    </submittedName>
</protein>
<dbReference type="Gene3D" id="1.10.357.10">
    <property type="entry name" value="Tetracycline Repressor, domain 2"/>
    <property type="match status" value="1"/>
</dbReference>
<evidence type="ECO:0000256" key="2">
    <source>
        <dbReference type="ARBA" id="ARBA00023125"/>
    </source>
</evidence>
<proteinExistence type="predicted"/>
<evidence type="ECO:0000313" key="7">
    <source>
        <dbReference type="EMBL" id="RNM16105.1"/>
    </source>
</evidence>
<dbReference type="InterPro" id="IPR001647">
    <property type="entry name" value="HTH_TetR"/>
</dbReference>
<dbReference type="OrthoDB" id="8654052at2"/>
<keyword evidence="2 4" id="KW-0238">DNA-binding</keyword>
<dbReference type="SUPFAM" id="SSF48498">
    <property type="entry name" value="Tetracyclin repressor-like, C-terminal domain"/>
    <property type="match status" value="1"/>
</dbReference>
<comment type="caution">
    <text evidence="7">The sequence shown here is derived from an EMBL/GenBank/DDBJ whole genome shotgun (WGS) entry which is preliminary data.</text>
</comment>
<sequence>MSSAGADDVGEESAADTSPVVRTPSRQSAAAARRRAREQQILAATRRLFDESAVRDAQIDDIAKAVGINRAIIYRHFSGKEELFALAVESYLEELRGRLEEAAAAHADDPEARLGAVVGAFVDYGLEYPAFIDCAQTLMRRPGPELLEQVSEGALLRLGRAIATCLRTLTDTLDAGVASGAFQKGDTVLLANYMYATGLGAMQLARIGMVVKESAPGMPAISRISGDQVRDFLVSTAVSLAKRR</sequence>
<dbReference type="PRINTS" id="PR00455">
    <property type="entry name" value="HTHTETR"/>
</dbReference>
<keyword evidence="1" id="KW-0805">Transcription regulation</keyword>
<keyword evidence="3" id="KW-0804">Transcription</keyword>
<dbReference type="EMBL" id="RJSF01000019">
    <property type="protein sequence ID" value="RNM16105.1"/>
    <property type="molecule type" value="Genomic_DNA"/>
</dbReference>
<evidence type="ECO:0000256" key="3">
    <source>
        <dbReference type="ARBA" id="ARBA00023163"/>
    </source>
</evidence>
<reference evidence="7 8" key="1">
    <citation type="submission" date="2018-11" db="EMBL/GenBank/DDBJ databases">
        <authorList>
            <person name="Li F."/>
        </authorList>
    </citation>
    <scope>NUCLEOTIDE SEQUENCE [LARGE SCALE GENOMIC DNA]</scope>
    <source>
        <strain evidence="7 8">Gsoil 818</strain>
    </source>
</reference>
<evidence type="ECO:0000313" key="8">
    <source>
        <dbReference type="Proteomes" id="UP000279994"/>
    </source>
</evidence>
<dbReference type="Pfam" id="PF00440">
    <property type="entry name" value="TetR_N"/>
    <property type="match status" value="1"/>
</dbReference>
<gene>
    <name evidence="7" type="ORF">EFL26_08130</name>
</gene>
<feature type="DNA-binding region" description="H-T-H motif" evidence="4">
    <location>
        <begin position="58"/>
        <end position="77"/>
    </location>
</feature>
<evidence type="ECO:0000256" key="1">
    <source>
        <dbReference type="ARBA" id="ARBA00023015"/>
    </source>
</evidence>
<feature type="domain" description="HTH tetR-type" evidence="6">
    <location>
        <begin position="35"/>
        <end position="95"/>
    </location>
</feature>
<dbReference type="InterPro" id="IPR009057">
    <property type="entry name" value="Homeodomain-like_sf"/>
</dbReference>
<dbReference type="Proteomes" id="UP000279994">
    <property type="component" value="Unassembled WGS sequence"/>
</dbReference>
<dbReference type="InterPro" id="IPR036271">
    <property type="entry name" value="Tet_transcr_reg_TetR-rel_C_sf"/>
</dbReference>